<dbReference type="SUPFAM" id="SSF55103">
    <property type="entry name" value="FAD-linked oxidases, C-terminal domain"/>
    <property type="match status" value="1"/>
</dbReference>
<evidence type="ECO:0000256" key="4">
    <source>
        <dbReference type="ARBA" id="ARBA00022827"/>
    </source>
</evidence>
<evidence type="ECO:0000256" key="5">
    <source>
        <dbReference type="ARBA" id="ARBA00023002"/>
    </source>
</evidence>
<organism evidence="7 8">
    <name type="scientific">Desulfosalsimonas propionicica</name>
    <dbReference type="NCBI Taxonomy" id="332175"/>
    <lineage>
        <taxon>Bacteria</taxon>
        <taxon>Pseudomonadati</taxon>
        <taxon>Thermodesulfobacteriota</taxon>
        <taxon>Desulfobacteria</taxon>
        <taxon>Desulfobacterales</taxon>
        <taxon>Desulfosalsimonadaceae</taxon>
        <taxon>Desulfosalsimonas</taxon>
    </lineage>
</organism>
<keyword evidence="4" id="KW-0274">FAD</keyword>
<evidence type="ECO:0000256" key="3">
    <source>
        <dbReference type="ARBA" id="ARBA00022630"/>
    </source>
</evidence>
<dbReference type="EC" id="1.1.3.15" evidence="7"/>
<comment type="cofactor">
    <cofactor evidence="1">
        <name>FAD</name>
        <dbReference type="ChEBI" id="CHEBI:57692"/>
    </cofactor>
</comment>
<dbReference type="Pfam" id="PF02913">
    <property type="entry name" value="FAD-oxidase_C"/>
    <property type="match status" value="1"/>
</dbReference>
<dbReference type="AlphaFoldDB" id="A0A7W0C9R8"/>
<dbReference type="InterPro" id="IPR004113">
    <property type="entry name" value="FAD-bd_oxidored_4_C"/>
</dbReference>
<dbReference type="FunFam" id="1.10.45.10:FF:000001">
    <property type="entry name" value="D-lactate dehydrogenase mitochondrial"/>
    <property type="match status" value="1"/>
</dbReference>
<dbReference type="FunFam" id="3.30.70.2740:FF:000001">
    <property type="entry name" value="D-lactate dehydrogenase mitochondrial"/>
    <property type="match status" value="1"/>
</dbReference>
<dbReference type="Gene3D" id="3.30.465.10">
    <property type="match status" value="1"/>
</dbReference>
<keyword evidence="8" id="KW-1185">Reference proteome</keyword>
<dbReference type="Proteomes" id="UP000525298">
    <property type="component" value="Unassembled WGS sequence"/>
</dbReference>
<dbReference type="InterPro" id="IPR036318">
    <property type="entry name" value="FAD-bd_PCMH-like_sf"/>
</dbReference>
<reference evidence="7 8" key="1">
    <citation type="submission" date="2020-07" db="EMBL/GenBank/DDBJ databases">
        <title>Genomic Encyclopedia of Type Strains, Phase IV (KMG-IV): sequencing the most valuable type-strain genomes for metagenomic binning, comparative biology and taxonomic classification.</title>
        <authorList>
            <person name="Goeker M."/>
        </authorList>
    </citation>
    <scope>NUCLEOTIDE SEQUENCE [LARGE SCALE GENOMIC DNA]</scope>
    <source>
        <strain evidence="7 8">DSM 17721</strain>
    </source>
</reference>
<name>A0A7W0C9R8_9BACT</name>
<protein>
    <submittedName>
        <fullName evidence="7">Glycolate oxidase</fullName>
        <ecNumber evidence="7">1.1.3.15</ecNumber>
    </submittedName>
</protein>
<keyword evidence="5 7" id="KW-0560">Oxidoreductase</keyword>
<sequence>MSYAYDATRNEHLPEAVAFPKDSGQVAEILKLATAHGFAVTPRGAGSGMSGGAIAARQGLVLVMTRFNRIVRIDADNFIGVVQPGVVTGEFQRAVAGHGLFYPPDPSSADFSTLGGNLAECAGGPRAVKYGVTRDYVLGLEVVLPTGEIIKTGVQTVKGVVGYDLTRLIVGSEGTLGVITEMTLRLRTQPQTVETLSAGFVKMADAARAVAAILQSGIVPRALEYMDKNAIFCVKNYLEGGVPENREAMLLIEADGSPGQTVEAVQGIEKVLVEHGARDVHVARDADAAAGLWRARKAISPALYTYGPHKINEDIVVPRSRLPEMVEKIRELGEKTGLTMVSFGHAGDGNIHFNIMLDKNEPAQLLSARQAVDEIFDFTLALGGTISGEHGVGLAKAPYMQKEISDAALGLMKRIKAAFDPAGILNPGKMRL</sequence>
<dbReference type="Gene3D" id="1.10.45.10">
    <property type="entry name" value="Vanillyl-alcohol Oxidase, Chain A, domain 4"/>
    <property type="match status" value="1"/>
</dbReference>
<dbReference type="InterPro" id="IPR016169">
    <property type="entry name" value="FAD-bd_PCMH_sub2"/>
</dbReference>
<proteinExistence type="inferred from homology"/>
<dbReference type="PANTHER" id="PTHR42934:SF3">
    <property type="entry name" value="D-LACTATE DEHYDROGENASE"/>
    <property type="match status" value="1"/>
</dbReference>
<evidence type="ECO:0000313" key="8">
    <source>
        <dbReference type="Proteomes" id="UP000525298"/>
    </source>
</evidence>
<comment type="caution">
    <text evidence="7">The sequence shown here is derived from an EMBL/GenBank/DDBJ whole genome shotgun (WGS) entry which is preliminary data.</text>
</comment>
<dbReference type="GO" id="GO:0071949">
    <property type="term" value="F:FAD binding"/>
    <property type="evidence" value="ECO:0007669"/>
    <property type="project" value="InterPro"/>
</dbReference>
<dbReference type="InterPro" id="IPR016164">
    <property type="entry name" value="FAD-linked_Oxase-like_C"/>
</dbReference>
<dbReference type="InterPro" id="IPR051914">
    <property type="entry name" value="FAD-linked_OxidoTrans_Type4"/>
</dbReference>
<evidence type="ECO:0000256" key="1">
    <source>
        <dbReference type="ARBA" id="ARBA00001974"/>
    </source>
</evidence>
<dbReference type="InterPro" id="IPR006094">
    <property type="entry name" value="Oxid_FAD_bind_N"/>
</dbReference>
<feature type="domain" description="FAD-binding PCMH-type" evidence="6">
    <location>
        <begin position="10"/>
        <end position="189"/>
    </location>
</feature>
<dbReference type="InterPro" id="IPR016166">
    <property type="entry name" value="FAD-bd_PCMH"/>
</dbReference>
<dbReference type="EMBL" id="JACDUS010000005">
    <property type="protein sequence ID" value="MBA2881782.1"/>
    <property type="molecule type" value="Genomic_DNA"/>
</dbReference>
<evidence type="ECO:0000256" key="2">
    <source>
        <dbReference type="ARBA" id="ARBA00008000"/>
    </source>
</evidence>
<dbReference type="PANTHER" id="PTHR42934">
    <property type="entry name" value="GLYCOLATE OXIDASE SUBUNIT GLCD"/>
    <property type="match status" value="1"/>
</dbReference>
<keyword evidence="3" id="KW-0285">Flavoprotein</keyword>
<accession>A0A7W0C9R8</accession>
<dbReference type="SUPFAM" id="SSF56176">
    <property type="entry name" value="FAD-binding/transporter-associated domain-like"/>
    <property type="match status" value="1"/>
</dbReference>
<dbReference type="InterPro" id="IPR016171">
    <property type="entry name" value="Vanillyl_alc_oxidase_C-sub2"/>
</dbReference>
<dbReference type="Pfam" id="PF01565">
    <property type="entry name" value="FAD_binding_4"/>
    <property type="match status" value="1"/>
</dbReference>
<gene>
    <name evidence="7" type="ORF">HNR65_002113</name>
</gene>
<dbReference type="Gene3D" id="3.30.70.2740">
    <property type="match status" value="1"/>
</dbReference>
<evidence type="ECO:0000259" key="6">
    <source>
        <dbReference type="PROSITE" id="PS51387"/>
    </source>
</evidence>
<dbReference type="RefSeq" id="WP_332309025.1">
    <property type="nucleotide sequence ID" value="NZ_JACDUS010000005.1"/>
</dbReference>
<dbReference type="PROSITE" id="PS51387">
    <property type="entry name" value="FAD_PCMH"/>
    <property type="match status" value="1"/>
</dbReference>
<evidence type="ECO:0000313" key="7">
    <source>
        <dbReference type="EMBL" id="MBA2881782.1"/>
    </source>
</evidence>
<comment type="similarity">
    <text evidence="2">Belongs to the FAD-binding oxidoreductase/transferase type 4 family.</text>
</comment>
<dbReference type="GO" id="GO:0003973">
    <property type="term" value="F:(S)-2-hydroxy-acid oxidase activity"/>
    <property type="evidence" value="ECO:0007669"/>
    <property type="project" value="UniProtKB-EC"/>
</dbReference>